<keyword evidence="7 10" id="KW-0067">ATP-binding</keyword>
<dbReference type="GO" id="GO:0005524">
    <property type="term" value="F:ATP binding"/>
    <property type="evidence" value="ECO:0007669"/>
    <property type="project" value="UniProtKB-UniRule"/>
</dbReference>
<comment type="catalytic activity">
    <reaction evidence="9">
        <text>L-seryl-[protein] + ATP = O-phospho-L-seryl-[protein] + ADP + H(+)</text>
        <dbReference type="Rhea" id="RHEA:17989"/>
        <dbReference type="Rhea" id="RHEA-COMP:9863"/>
        <dbReference type="Rhea" id="RHEA-COMP:11604"/>
        <dbReference type="ChEBI" id="CHEBI:15378"/>
        <dbReference type="ChEBI" id="CHEBI:29999"/>
        <dbReference type="ChEBI" id="CHEBI:30616"/>
        <dbReference type="ChEBI" id="CHEBI:83421"/>
        <dbReference type="ChEBI" id="CHEBI:456216"/>
        <dbReference type="EC" id="2.7.11.1"/>
    </reaction>
</comment>
<feature type="compositionally biased region" description="Low complexity" evidence="11">
    <location>
        <begin position="613"/>
        <end position="631"/>
    </location>
</feature>
<evidence type="ECO:0000256" key="11">
    <source>
        <dbReference type="SAM" id="MobiDB-lite"/>
    </source>
</evidence>
<feature type="region of interest" description="Disordered" evidence="11">
    <location>
        <begin position="667"/>
        <end position="695"/>
    </location>
</feature>
<sequence>MEGDLSLSQSLGGLRIANPDESTMSSPLSSPDLTTQVHSLSSQSSNSTVTEQRRDVLPPILTYDTTTQHSEGLGFNPDTYNLQNTILSPTSPVDASLSSHTRDAFPQRRVSQRQSLSAYQAAEYATNMQMSSQPPISNRKPIATHPADMYMQSNTSASSQGSQRFRDDVNSSDGSIGGLGRNGSRSTRGMVAGVPEREHSRSYRHAAQNTNGLNPTGLPTQRSAGRPRAPTSGSGYESTGSQYSARTMPKTAEEWQEQGAAVMTRQEIDASGKPQLRTVKKGVKDFNFGRTLGEGSYSTVLAATDRQNLKEYAIKVLDKRHIIKEKKVKYVNIERDTLNRLTEHPGIVRLYYTFQDERSLYFVLDLASGGELLGVLKKMGSFDVECTRFYGAQILDSIAYMHTRGVIHRDLKPENVLLDSDMFVKITDFGTAKILPNPKPNGADDPGNPTDGAADDRAMSFVGTAEYVSPELLRDKNACKASDLWAFGCIIFQLLAGRPPFKAANEYLTFQKILALEYTFPPGFPELARDLVERLLVLEPANRLPVEQIMSHRFFEGIKWGKDLWRHKAPRLKKHVPLQTEPKLIRLNGVSQSGPHGPAASAASAAAAAMAGAPIPSHASPPQQYSSSRPQLRGVTDLPPPSQLDIDWSPVLTRNNERILKLGNLIVSSGPQSSSPTSRSGEPGTPSEKPKFSRFFTPSTTKKRERLVLITSSARLIIAPAGGNEKKAKMDVDFLSSGTSWKSFVDSKGLTAWSMDTVSAQRSFLTNLQLRFMTDQQQRDKHLVFEDPRATTSDPAGSKYSTQEWLDSLDQARELALSMKSVASSYSDNSLYNNGSNMGSAISSPIDSNGGDGNGGSVNADYQRHNLRQTLRRPDEGSNDGFKGRKRFSKRHSKSGLAAVF</sequence>
<dbReference type="GO" id="GO:0035556">
    <property type="term" value="P:intracellular signal transduction"/>
    <property type="evidence" value="ECO:0007669"/>
    <property type="project" value="TreeGrafter"/>
</dbReference>
<feature type="compositionally biased region" description="Polar residues" evidence="11">
    <location>
        <begin position="790"/>
        <end position="802"/>
    </location>
</feature>
<dbReference type="SMART" id="SM00220">
    <property type="entry name" value="S_TKc"/>
    <property type="match status" value="1"/>
</dbReference>
<keyword evidence="14" id="KW-1185">Reference proteome</keyword>
<dbReference type="PANTHER" id="PTHR24356">
    <property type="entry name" value="SERINE/THREONINE-PROTEIN KINASE"/>
    <property type="match status" value="1"/>
</dbReference>
<dbReference type="InterPro" id="IPR008271">
    <property type="entry name" value="Ser/Thr_kinase_AS"/>
</dbReference>
<proteinExistence type="inferred from homology"/>
<dbReference type="EC" id="2.7.11.1" evidence="2"/>
<evidence type="ECO:0000256" key="10">
    <source>
        <dbReference type="PROSITE-ProRule" id="PRU10141"/>
    </source>
</evidence>
<evidence type="ECO:0000256" key="7">
    <source>
        <dbReference type="ARBA" id="ARBA00022840"/>
    </source>
</evidence>
<evidence type="ECO:0000256" key="9">
    <source>
        <dbReference type="ARBA" id="ARBA00048679"/>
    </source>
</evidence>
<dbReference type="Gene3D" id="1.10.510.10">
    <property type="entry name" value="Transferase(Phosphotransferase) domain 1"/>
    <property type="match status" value="1"/>
</dbReference>
<feature type="binding site" evidence="10">
    <location>
        <position position="315"/>
    </location>
    <ligand>
        <name>ATP</name>
        <dbReference type="ChEBI" id="CHEBI:30616"/>
    </ligand>
</feature>
<dbReference type="FunFam" id="3.30.200.20:FF:000128">
    <property type="entry name" value="Serine/threonine-protein kinase ksg1"/>
    <property type="match status" value="1"/>
</dbReference>
<evidence type="ECO:0000256" key="2">
    <source>
        <dbReference type="ARBA" id="ARBA00012513"/>
    </source>
</evidence>
<evidence type="ECO:0000256" key="8">
    <source>
        <dbReference type="ARBA" id="ARBA00047899"/>
    </source>
</evidence>
<keyword evidence="6" id="KW-0418">Kinase</keyword>
<dbReference type="Pfam" id="PF00069">
    <property type="entry name" value="Pkinase"/>
    <property type="match status" value="1"/>
</dbReference>
<feature type="compositionally biased region" description="Polar residues" evidence="11">
    <location>
        <begin position="207"/>
        <end position="223"/>
    </location>
</feature>
<feature type="region of interest" description="Disordered" evidence="11">
    <location>
        <begin position="1"/>
        <end position="54"/>
    </location>
</feature>
<dbReference type="PROSITE" id="PS00108">
    <property type="entry name" value="PROTEIN_KINASE_ST"/>
    <property type="match status" value="1"/>
</dbReference>
<comment type="catalytic activity">
    <reaction evidence="8">
        <text>L-threonyl-[protein] + ATP = O-phospho-L-threonyl-[protein] + ADP + H(+)</text>
        <dbReference type="Rhea" id="RHEA:46608"/>
        <dbReference type="Rhea" id="RHEA-COMP:11060"/>
        <dbReference type="Rhea" id="RHEA-COMP:11605"/>
        <dbReference type="ChEBI" id="CHEBI:15378"/>
        <dbReference type="ChEBI" id="CHEBI:30013"/>
        <dbReference type="ChEBI" id="CHEBI:30616"/>
        <dbReference type="ChEBI" id="CHEBI:61977"/>
        <dbReference type="ChEBI" id="CHEBI:456216"/>
        <dbReference type="EC" id="2.7.11.1"/>
    </reaction>
</comment>
<feature type="region of interest" description="Disordered" evidence="11">
    <location>
        <begin position="613"/>
        <end position="647"/>
    </location>
</feature>
<evidence type="ECO:0000256" key="6">
    <source>
        <dbReference type="ARBA" id="ARBA00022777"/>
    </source>
</evidence>
<dbReference type="GO" id="GO:0004674">
    <property type="term" value="F:protein serine/threonine kinase activity"/>
    <property type="evidence" value="ECO:0007669"/>
    <property type="project" value="UniProtKB-KW"/>
</dbReference>
<feature type="compositionally biased region" description="Polar residues" evidence="11">
    <location>
        <begin position="20"/>
        <end position="32"/>
    </location>
</feature>
<feature type="compositionally biased region" description="Low complexity" evidence="11">
    <location>
        <begin position="33"/>
        <end position="50"/>
    </location>
</feature>
<dbReference type="InterPro" id="IPR050236">
    <property type="entry name" value="Ser_Thr_kinase_AGC"/>
</dbReference>
<dbReference type="InterPro" id="IPR000719">
    <property type="entry name" value="Prot_kinase_dom"/>
</dbReference>
<dbReference type="InterPro" id="IPR017441">
    <property type="entry name" value="Protein_kinase_ATP_BS"/>
</dbReference>
<dbReference type="EMBL" id="CP138583">
    <property type="protein sequence ID" value="WPH00372.1"/>
    <property type="molecule type" value="Genomic_DNA"/>
</dbReference>
<dbReference type="PROSITE" id="PS00107">
    <property type="entry name" value="PROTEIN_KINASE_ATP"/>
    <property type="match status" value="1"/>
</dbReference>
<gene>
    <name evidence="13" type="ORF">R9X50_00319900</name>
</gene>
<dbReference type="Proteomes" id="UP001303373">
    <property type="component" value="Chromosome 4"/>
</dbReference>
<feature type="compositionally biased region" description="Polar residues" evidence="11">
    <location>
        <begin position="152"/>
        <end position="163"/>
    </location>
</feature>
<feature type="region of interest" description="Disordered" evidence="11">
    <location>
        <begin position="843"/>
        <end position="901"/>
    </location>
</feature>
<name>A0AAQ3M253_9PEZI</name>
<evidence type="ECO:0000313" key="14">
    <source>
        <dbReference type="Proteomes" id="UP001303373"/>
    </source>
</evidence>
<dbReference type="CDD" id="cd05581">
    <property type="entry name" value="STKc_PDK1"/>
    <property type="match status" value="1"/>
</dbReference>
<organism evidence="13 14">
    <name type="scientific">Acrodontium crateriforme</name>
    <dbReference type="NCBI Taxonomy" id="150365"/>
    <lineage>
        <taxon>Eukaryota</taxon>
        <taxon>Fungi</taxon>
        <taxon>Dikarya</taxon>
        <taxon>Ascomycota</taxon>
        <taxon>Pezizomycotina</taxon>
        <taxon>Dothideomycetes</taxon>
        <taxon>Dothideomycetidae</taxon>
        <taxon>Mycosphaerellales</taxon>
        <taxon>Teratosphaeriaceae</taxon>
        <taxon>Acrodontium</taxon>
    </lineage>
</organism>
<evidence type="ECO:0000256" key="3">
    <source>
        <dbReference type="ARBA" id="ARBA00022527"/>
    </source>
</evidence>
<evidence type="ECO:0000313" key="13">
    <source>
        <dbReference type="EMBL" id="WPH00372.1"/>
    </source>
</evidence>
<dbReference type="AlphaFoldDB" id="A0AAQ3M253"/>
<protein>
    <recommendedName>
        <fullName evidence="2">non-specific serine/threonine protein kinase</fullName>
        <ecNumber evidence="2">2.7.11.1</ecNumber>
    </recommendedName>
</protein>
<feature type="compositionally biased region" description="Basic residues" evidence="11">
    <location>
        <begin position="884"/>
        <end position="894"/>
    </location>
</feature>
<feature type="region of interest" description="Disordered" evidence="11">
    <location>
        <begin position="435"/>
        <end position="455"/>
    </location>
</feature>
<dbReference type="InterPro" id="IPR011009">
    <property type="entry name" value="Kinase-like_dom_sf"/>
</dbReference>
<dbReference type="PANTHER" id="PTHR24356:SF163">
    <property type="entry name" value="3-PHOSPHOINOSITIDE-DEPENDENT PROTEIN KINASE 1-RELATED"/>
    <property type="match status" value="1"/>
</dbReference>
<keyword evidence="5 10" id="KW-0547">Nucleotide-binding</keyword>
<feature type="region of interest" description="Disordered" evidence="11">
    <location>
        <begin position="152"/>
        <end position="248"/>
    </location>
</feature>
<evidence type="ECO:0000256" key="1">
    <source>
        <dbReference type="ARBA" id="ARBA00010006"/>
    </source>
</evidence>
<evidence type="ECO:0000256" key="4">
    <source>
        <dbReference type="ARBA" id="ARBA00022679"/>
    </source>
</evidence>
<accession>A0AAQ3M253</accession>
<comment type="similarity">
    <text evidence="1">Belongs to the protein kinase superfamily. AGC Ser/Thr protein kinase family. PDPK1 subfamily.</text>
</comment>
<evidence type="ECO:0000259" key="12">
    <source>
        <dbReference type="PROSITE" id="PS50011"/>
    </source>
</evidence>
<keyword evidence="4" id="KW-0808">Transferase</keyword>
<reference evidence="13 14" key="1">
    <citation type="submission" date="2023-11" db="EMBL/GenBank/DDBJ databases">
        <title>An acidophilic fungus is an integral part of prey digestion in a carnivorous sundew plant.</title>
        <authorList>
            <person name="Tsai I.J."/>
        </authorList>
    </citation>
    <scope>NUCLEOTIDE SEQUENCE [LARGE SCALE GENOMIC DNA]</scope>
    <source>
        <strain evidence="13">169a</strain>
    </source>
</reference>
<dbReference type="FunFam" id="1.10.510.10:FF:000163">
    <property type="entry name" value="3-phosphoinositide-dependent protein kinase 1"/>
    <property type="match status" value="1"/>
</dbReference>
<dbReference type="PROSITE" id="PS50011">
    <property type="entry name" value="PROTEIN_KINASE_DOM"/>
    <property type="match status" value="1"/>
</dbReference>
<evidence type="ECO:0000256" key="5">
    <source>
        <dbReference type="ARBA" id="ARBA00022741"/>
    </source>
</evidence>
<feature type="domain" description="Protein kinase" evidence="12">
    <location>
        <begin position="286"/>
        <end position="555"/>
    </location>
</feature>
<feature type="compositionally biased region" description="Low complexity" evidence="11">
    <location>
        <begin position="668"/>
        <end position="687"/>
    </location>
</feature>
<feature type="region of interest" description="Disordered" evidence="11">
    <location>
        <begin position="92"/>
        <end position="112"/>
    </location>
</feature>
<keyword evidence="3" id="KW-0723">Serine/threonine-protein kinase</keyword>
<feature type="compositionally biased region" description="Low complexity" evidence="11">
    <location>
        <begin position="1"/>
        <end position="14"/>
    </location>
</feature>
<feature type="region of interest" description="Disordered" evidence="11">
    <location>
        <begin position="777"/>
        <end position="802"/>
    </location>
</feature>
<feature type="compositionally biased region" description="Polar residues" evidence="11">
    <location>
        <begin position="231"/>
        <end position="245"/>
    </location>
</feature>
<dbReference type="InterPro" id="IPR039046">
    <property type="entry name" value="PDPK1"/>
</dbReference>
<dbReference type="Gene3D" id="3.30.200.20">
    <property type="entry name" value="Phosphorylase Kinase, domain 1"/>
    <property type="match status" value="1"/>
</dbReference>
<feature type="compositionally biased region" description="Basic and acidic residues" evidence="11">
    <location>
        <begin position="777"/>
        <end position="789"/>
    </location>
</feature>
<dbReference type="SUPFAM" id="SSF56112">
    <property type="entry name" value="Protein kinase-like (PK-like)"/>
    <property type="match status" value="1"/>
</dbReference>